<feature type="transmembrane region" description="Helical" evidence="1">
    <location>
        <begin position="43"/>
        <end position="64"/>
    </location>
</feature>
<gene>
    <name evidence="3" type="ORF">L1F29_20670</name>
</gene>
<keyword evidence="1" id="KW-1133">Transmembrane helix</keyword>
<protein>
    <submittedName>
        <fullName evidence="3">Protease</fullName>
    </submittedName>
</protein>
<keyword evidence="1" id="KW-0472">Membrane</keyword>
<evidence type="ECO:0000256" key="1">
    <source>
        <dbReference type="SAM" id="Phobius"/>
    </source>
</evidence>
<reference evidence="3" key="1">
    <citation type="submission" date="2022-01" db="EMBL/GenBank/DDBJ databases">
        <title>Paenibacillus spongiae sp. nov., isolated from marine sponge.</title>
        <authorList>
            <person name="Li Z."/>
            <person name="Zhang M."/>
        </authorList>
    </citation>
    <scope>NUCLEOTIDE SEQUENCE</scope>
    <source>
        <strain evidence="3">PHS-Z3</strain>
    </source>
</reference>
<evidence type="ECO:0000313" key="3">
    <source>
        <dbReference type="EMBL" id="UVI27865.1"/>
    </source>
</evidence>
<proteinExistence type="predicted"/>
<keyword evidence="4" id="KW-1185">Reference proteome</keyword>
<dbReference type="Gene3D" id="2.40.50.140">
    <property type="entry name" value="Nucleic acid-binding proteins"/>
    <property type="match status" value="1"/>
</dbReference>
<dbReference type="Proteomes" id="UP001057877">
    <property type="component" value="Chromosome"/>
</dbReference>
<dbReference type="GO" id="GO:0008233">
    <property type="term" value="F:peptidase activity"/>
    <property type="evidence" value="ECO:0007669"/>
    <property type="project" value="UniProtKB-KW"/>
</dbReference>
<keyword evidence="3" id="KW-0378">Hydrolase</keyword>
<sequence>MEALFWSCLVGGVLFAVVSVIFGDWLSMALDGMLDFLSFDGHHWLQPMSIVGGITVFGGTGLLLHRYSPLGSAAIIVLSILIAIAAAILVYYLYIRPMERSENSTGYSMKELTGAIAEVLVPVPIGGYGEVMIKVGAGRTNHIAASYEGENIPAGTRVVVVDVKDGAVMVSKLDM</sequence>
<dbReference type="Pfam" id="PF25842">
    <property type="entry name" value="NfeD_TM"/>
    <property type="match status" value="1"/>
</dbReference>
<evidence type="ECO:0000313" key="4">
    <source>
        <dbReference type="Proteomes" id="UP001057877"/>
    </source>
</evidence>
<keyword evidence="3" id="KW-0645">Protease</keyword>
<feature type="domain" description="Membrane protein NfeD2 N-terminal transmembrane" evidence="2">
    <location>
        <begin position="1"/>
        <end position="103"/>
    </location>
</feature>
<accession>A0ABY5S4U9</accession>
<organism evidence="3 4">
    <name type="scientific">Paenibacillus spongiae</name>
    <dbReference type="NCBI Taxonomy" id="2909671"/>
    <lineage>
        <taxon>Bacteria</taxon>
        <taxon>Bacillati</taxon>
        <taxon>Bacillota</taxon>
        <taxon>Bacilli</taxon>
        <taxon>Bacillales</taxon>
        <taxon>Paenibacillaceae</taxon>
        <taxon>Paenibacillus</taxon>
    </lineage>
</organism>
<keyword evidence="1" id="KW-0812">Transmembrane</keyword>
<evidence type="ECO:0000259" key="2">
    <source>
        <dbReference type="Pfam" id="PF25842"/>
    </source>
</evidence>
<dbReference type="InterPro" id="IPR012340">
    <property type="entry name" value="NA-bd_OB-fold"/>
</dbReference>
<dbReference type="GO" id="GO:0006508">
    <property type="term" value="P:proteolysis"/>
    <property type="evidence" value="ECO:0007669"/>
    <property type="project" value="UniProtKB-KW"/>
</dbReference>
<feature type="transmembrane region" description="Helical" evidence="1">
    <location>
        <begin position="71"/>
        <end position="94"/>
    </location>
</feature>
<dbReference type="EMBL" id="CP091430">
    <property type="protein sequence ID" value="UVI27865.1"/>
    <property type="molecule type" value="Genomic_DNA"/>
</dbReference>
<dbReference type="InterPro" id="IPR058653">
    <property type="entry name" value="NfeD2_TM"/>
</dbReference>
<dbReference type="RefSeq" id="WP_258383953.1">
    <property type="nucleotide sequence ID" value="NZ_CP091430.1"/>
</dbReference>
<name>A0ABY5S4U9_9BACL</name>